<dbReference type="Proteomes" id="UP000004095">
    <property type="component" value="Unassembled WGS sequence"/>
</dbReference>
<dbReference type="RefSeq" id="WP_002693972.1">
    <property type="nucleotide sequence ID" value="NZ_AAWS01000003.1"/>
</dbReference>
<accession>A1ZE88</accession>
<gene>
    <name evidence="1" type="ORF">M23134_04229</name>
</gene>
<dbReference type="OrthoDB" id="9815086at2"/>
<organism evidence="1 2">
    <name type="scientific">Microscilla marina ATCC 23134</name>
    <dbReference type="NCBI Taxonomy" id="313606"/>
    <lineage>
        <taxon>Bacteria</taxon>
        <taxon>Pseudomonadati</taxon>
        <taxon>Bacteroidota</taxon>
        <taxon>Cytophagia</taxon>
        <taxon>Cytophagales</taxon>
        <taxon>Microscillaceae</taxon>
        <taxon>Microscilla</taxon>
    </lineage>
</organism>
<name>A1ZE88_MICM2</name>
<proteinExistence type="predicted"/>
<keyword evidence="2" id="KW-1185">Reference proteome</keyword>
<evidence type="ECO:0000313" key="2">
    <source>
        <dbReference type="Proteomes" id="UP000004095"/>
    </source>
</evidence>
<dbReference type="EMBL" id="AAWS01000003">
    <property type="protein sequence ID" value="EAY31396.1"/>
    <property type="molecule type" value="Genomic_DNA"/>
</dbReference>
<protein>
    <submittedName>
        <fullName evidence="1">ISPg2, transposase, putative</fullName>
    </submittedName>
</protein>
<comment type="caution">
    <text evidence="1">The sequence shown here is derived from an EMBL/GenBank/DDBJ whole genome shotgun (WGS) entry which is preliminary data.</text>
</comment>
<evidence type="ECO:0000313" key="1">
    <source>
        <dbReference type="EMBL" id="EAY31396.1"/>
    </source>
</evidence>
<reference evidence="1 2" key="1">
    <citation type="submission" date="2007-01" db="EMBL/GenBank/DDBJ databases">
        <authorList>
            <person name="Haygood M."/>
            <person name="Podell S."/>
            <person name="Anderson C."/>
            <person name="Hopkinson B."/>
            <person name="Roe K."/>
            <person name="Barbeau K."/>
            <person name="Gaasterland T."/>
            <person name="Ferriera S."/>
            <person name="Johnson J."/>
            <person name="Kravitz S."/>
            <person name="Beeson K."/>
            <person name="Sutton G."/>
            <person name="Rogers Y.-H."/>
            <person name="Friedman R."/>
            <person name="Frazier M."/>
            <person name="Venter J.C."/>
        </authorList>
    </citation>
    <scope>NUCLEOTIDE SEQUENCE [LARGE SCALE GENOMIC DNA]</scope>
    <source>
        <strain evidence="1 2">ATCC 23134</strain>
    </source>
</reference>
<dbReference type="AlphaFoldDB" id="A1ZE88"/>
<sequence length="111" mass="13359">MTDYAKEFPAIDQKTTFDFNHGRVEQRKYWLYDIIKQDFDPRWDETAFKSLVKVQRTRINQKNAKISSEVSYYISNETEKEGIFDAVRNHWSVEVNNHLRNCSKINLHSER</sequence>